<evidence type="ECO:0000256" key="1">
    <source>
        <dbReference type="SAM" id="Phobius"/>
    </source>
</evidence>
<dbReference type="Proteomes" id="UP000596742">
    <property type="component" value="Unassembled WGS sequence"/>
</dbReference>
<keyword evidence="1" id="KW-1133">Transmembrane helix</keyword>
<comment type="caution">
    <text evidence="2">The sequence shown here is derived from an EMBL/GenBank/DDBJ whole genome shotgun (WGS) entry which is preliminary data.</text>
</comment>
<accession>A0A8B6FUP5</accession>
<dbReference type="AlphaFoldDB" id="A0A8B6FUP5"/>
<feature type="transmembrane region" description="Helical" evidence="1">
    <location>
        <begin position="6"/>
        <end position="29"/>
    </location>
</feature>
<reference evidence="2" key="1">
    <citation type="submission" date="2018-11" db="EMBL/GenBank/DDBJ databases">
        <authorList>
            <person name="Alioto T."/>
            <person name="Alioto T."/>
        </authorList>
    </citation>
    <scope>NUCLEOTIDE SEQUENCE</scope>
</reference>
<evidence type="ECO:0000313" key="2">
    <source>
        <dbReference type="EMBL" id="VDI53130.1"/>
    </source>
</evidence>
<feature type="non-terminal residue" evidence="2">
    <location>
        <position position="1"/>
    </location>
</feature>
<name>A0A8B6FUP5_MYTGA</name>
<organism evidence="2 3">
    <name type="scientific">Mytilus galloprovincialis</name>
    <name type="common">Mediterranean mussel</name>
    <dbReference type="NCBI Taxonomy" id="29158"/>
    <lineage>
        <taxon>Eukaryota</taxon>
        <taxon>Metazoa</taxon>
        <taxon>Spiralia</taxon>
        <taxon>Lophotrochozoa</taxon>
        <taxon>Mollusca</taxon>
        <taxon>Bivalvia</taxon>
        <taxon>Autobranchia</taxon>
        <taxon>Pteriomorphia</taxon>
        <taxon>Mytilida</taxon>
        <taxon>Mytiloidea</taxon>
        <taxon>Mytilidae</taxon>
        <taxon>Mytilinae</taxon>
        <taxon>Mytilus</taxon>
    </lineage>
</organism>
<protein>
    <submittedName>
        <fullName evidence="2">Uncharacterized protein</fullName>
    </submittedName>
</protein>
<evidence type="ECO:0000313" key="3">
    <source>
        <dbReference type="Proteomes" id="UP000596742"/>
    </source>
</evidence>
<gene>
    <name evidence="2" type="ORF">MGAL_10B059161</name>
</gene>
<dbReference type="EMBL" id="UYJE01007264">
    <property type="protein sequence ID" value="VDI53130.1"/>
    <property type="molecule type" value="Genomic_DNA"/>
</dbReference>
<keyword evidence="3" id="KW-1185">Reference proteome</keyword>
<keyword evidence="1" id="KW-0812">Transmembrane</keyword>
<sequence length="98" mass="10825">SGSSGGVLAAVIIIILVLVGAAVAGVLYYRRRNRHRFSEAVTFENPQYGSAHDSQIKISGLPTDSTEDNPFGYSTLQEEREFNSPMLDVDHVEFKPRK</sequence>
<proteinExistence type="predicted"/>
<keyword evidence="1" id="KW-0472">Membrane</keyword>